<evidence type="ECO:0000313" key="1">
    <source>
        <dbReference type="EMBL" id="EOX91581.1"/>
    </source>
</evidence>
<proteinExistence type="predicted"/>
<accession>A0A061DI96</accession>
<sequence>MRHITSSRTKTATFKLLKLGLMISTVPYYRIAKFWRGDQSLYVEPDVVLCRLSTRAPTAACAQESMALHLPLCRSITPQS</sequence>
<dbReference type="EMBL" id="CM001879">
    <property type="protein sequence ID" value="EOX91581.1"/>
    <property type="molecule type" value="Genomic_DNA"/>
</dbReference>
<dbReference type="HOGENOM" id="CLU_2594577_0_0_1"/>
<dbReference type="Gramene" id="EOX91581">
    <property type="protein sequence ID" value="EOX91581"/>
    <property type="gene ID" value="TCM_000720"/>
</dbReference>
<gene>
    <name evidence="1" type="ORF">TCM_000720</name>
</gene>
<evidence type="ECO:0000313" key="2">
    <source>
        <dbReference type="Proteomes" id="UP000026915"/>
    </source>
</evidence>
<reference evidence="1 2" key="1">
    <citation type="journal article" date="2013" name="Genome Biol.">
        <title>The genome sequence of the most widely cultivated cacao type and its use to identify candidate genes regulating pod color.</title>
        <authorList>
            <person name="Motamayor J.C."/>
            <person name="Mockaitis K."/>
            <person name="Schmutz J."/>
            <person name="Haiminen N."/>
            <person name="Iii D.L."/>
            <person name="Cornejo O."/>
            <person name="Findley S.D."/>
            <person name="Zheng P."/>
            <person name="Utro F."/>
            <person name="Royaert S."/>
            <person name="Saski C."/>
            <person name="Jenkins J."/>
            <person name="Podicheti R."/>
            <person name="Zhao M."/>
            <person name="Scheffler B.E."/>
            <person name="Stack J.C."/>
            <person name="Feltus F.A."/>
            <person name="Mustiga G.M."/>
            <person name="Amores F."/>
            <person name="Phillips W."/>
            <person name="Marelli J.P."/>
            <person name="May G.D."/>
            <person name="Shapiro H."/>
            <person name="Ma J."/>
            <person name="Bustamante C.D."/>
            <person name="Schnell R.J."/>
            <person name="Main D."/>
            <person name="Gilbert D."/>
            <person name="Parida L."/>
            <person name="Kuhn D.N."/>
        </authorList>
    </citation>
    <scope>NUCLEOTIDE SEQUENCE [LARGE SCALE GENOMIC DNA]</scope>
    <source>
        <strain evidence="2">cv. Matina 1-6</strain>
    </source>
</reference>
<dbReference type="InParanoid" id="A0A061DI96"/>
<protein>
    <submittedName>
        <fullName evidence="1">Uncharacterized protein</fullName>
    </submittedName>
</protein>
<name>A0A061DI96_THECC</name>
<dbReference type="AlphaFoldDB" id="A0A061DI96"/>
<keyword evidence="2" id="KW-1185">Reference proteome</keyword>
<organism evidence="1 2">
    <name type="scientific">Theobroma cacao</name>
    <name type="common">Cacao</name>
    <name type="synonym">Cocoa</name>
    <dbReference type="NCBI Taxonomy" id="3641"/>
    <lineage>
        <taxon>Eukaryota</taxon>
        <taxon>Viridiplantae</taxon>
        <taxon>Streptophyta</taxon>
        <taxon>Embryophyta</taxon>
        <taxon>Tracheophyta</taxon>
        <taxon>Spermatophyta</taxon>
        <taxon>Magnoliopsida</taxon>
        <taxon>eudicotyledons</taxon>
        <taxon>Gunneridae</taxon>
        <taxon>Pentapetalae</taxon>
        <taxon>rosids</taxon>
        <taxon>malvids</taxon>
        <taxon>Malvales</taxon>
        <taxon>Malvaceae</taxon>
        <taxon>Byttnerioideae</taxon>
        <taxon>Theobroma</taxon>
    </lineage>
</organism>
<dbReference type="Proteomes" id="UP000026915">
    <property type="component" value="Chromosome 1"/>
</dbReference>